<dbReference type="Proteomes" id="UP000283832">
    <property type="component" value="Unassembled WGS sequence"/>
</dbReference>
<keyword evidence="4 6" id="KW-0472">Membrane</keyword>
<feature type="compositionally biased region" description="Low complexity" evidence="5">
    <location>
        <begin position="216"/>
        <end position="230"/>
    </location>
</feature>
<name>A0A418MPL5_9ACTN</name>
<dbReference type="InterPro" id="IPR007267">
    <property type="entry name" value="GtrA_DPMS_TM"/>
</dbReference>
<keyword evidence="2 6" id="KW-0812">Transmembrane</keyword>
<evidence type="ECO:0000256" key="4">
    <source>
        <dbReference type="ARBA" id="ARBA00023136"/>
    </source>
</evidence>
<dbReference type="Pfam" id="PF04138">
    <property type="entry name" value="GtrA_DPMS_TM"/>
    <property type="match status" value="1"/>
</dbReference>
<evidence type="ECO:0000313" key="9">
    <source>
        <dbReference type="Proteomes" id="UP000283832"/>
    </source>
</evidence>
<keyword evidence="3 6" id="KW-1133">Transmembrane helix</keyword>
<dbReference type="EMBL" id="QXEC01000027">
    <property type="protein sequence ID" value="RIV34532.1"/>
    <property type="molecule type" value="Genomic_DNA"/>
</dbReference>
<evidence type="ECO:0000256" key="6">
    <source>
        <dbReference type="SAM" id="Phobius"/>
    </source>
</evidence>
<protein>
    <recommendedName>
        <fullName evidence="7">GtrA/DPMS transmembrane domain-containing protein</fullName>
    </recommendedName>
</protein>
<feature type="transmembrane region" description="Helical" evidence="6">
    <location>
        <begin position="113"/>
        <end position="130"/>
    </location>
</feature>
<comment type="subcellular location">
    <subcellularLocation>
        <location evidence="1">Membrane</location>
        <topology evidence="1">Multi-pass membrane protein</topology>
    </subcellularLocation>
</comment>
<dbReference type="GO" id="GO:0016020">
    <property type="term" value="C:membrane"/>
    <property type="evidence" value="ECO:0007669"/>
    <property type="project" value="UniProtKB-SubCell"/>
</dbReference>
<reference evidence="8 9" key="1">
    <citation type="submission" date="2018-08" db="EMBL/GenBank/DDBJ databases">
        <title>Jishengella sp. nov., isolated from a root of Azadirachta indica A. Juss. var. siamensis Valenton.</title>
        <authorList>
            <person name="Kuncharoen N."/>
            <person name="Tanasupawat S."/>
            <person name="Kudo T."/>
            <person name="Ohkuma M."/>
        </authorList>
    </citation>
    <scope>NUCLEOTIDE SEQUENCE [LARGE SCALE GENOMIC DNA]</scope>
    <source>
        <strain evidence="8 9">AZ1-13</strain>
    </source>
</reference>
<gene>
    <name evidence="8" type="ORF">D2L64_22560</name>
</gene>
<keyword evidence="9" id="KW-1185">Reference proteome</keyword>
<feature type="domain" description="GtrA/DPMS transmembrane" evidence="7">
    <location>
        <begin position="87"/>
        <end position="203"/>
    </location>
</feature>
<feature type="transmembrane region" description="Helical" evidence="6">
    <location>
        <begin position="176"/>
        <end position="197"/>
    </location>
</feature>
<dbReference type="GO" id="GO:0000271">
    <property type="term" value="P:polysaccharide biosynthetic process"/>
    <property type="evidence" value="ECO:0007669"/>
    <property type="project" value="InterPro"/>
</dbReference>
<sequence length="371" mass="40193">MTSSTTGVEMIVPVRNRRTGEVAVAEIKQEYVTGARRHVPLFTLARPEEARRSWQTSQEPHRDDLSVRHGSQKLTSVEQTVTAQFVRFVATGAVTSAVQFGVFLMFFGLGDQVANLAGVVFSSMLANEMHRRVTFQARGRVSWATAQWEGGGLSIVALAATSAALALLDGVVSEAWWARALLIAAVNGLVGVMRFGLLRSWVFPAGSAHRPGPGQPARARTTSTAPARTASVRREAQDPAAPVPRLAHLVSTSPIQPPQFFLVGRDMSHAPNGRRRNPLSGSAKSVTSDQPLHHLGIVPLREERSRSAGGKVRLPINADQPRDAQHRWDRHTMVTADEILASLRPDPVARGTAPAETWLVPGHVDARADRA</sequence>
<evidence type="ECO:0000256" key="1">
    <source>
        <dbReference type="ARBA" id="ARBA00004141"/>
    </source>
</evidence>
<evidence type="ECO:0000256" key="5">
    <source>
        <dbReference type="SAM" id="MobiDB-lite"/>
    </source>
</evidence>
<comment type="caution">
    <text evidence="8">The sequence shown here is derived from an EMBL/GenBank/DDBJ whole genome shotgun (WGS) entry which is preliminary data.</text>
</comment>
<dbReference type="AlphaFoldDB" id="A0A418MPL5"/>
<proteinExistence type="predicted"/>
<evidence type="ECO:0000256" key="2">
    <source>
        <dbReference type="ARBA" id="ARBA00022692"/>
    </source>
</evidence>
<feature type="transmembrane region" description="Helical" evidence="6">
    <location>
        <begin position="85"/>
        <end position="107"/>
    </location>
</feature>
<accession>A0A418MPL5</accession>
<feature type="region of interest" description="Disordered" evidence="5">
    <location>
        <begin position="208"/>
        <end position="242"/>
    </location>
</feature>
<evidence type="ECO:0000256" key="3">
    <source>
        <dbReference type="ARBA" id="ARBA00022989"/>
    </source>
</evidence>
<feature type="transmembrane region" description="Helical" evidence="6">
    <location>
        <begin position="151"/>
        <end position="170"/>
    </location>
</feature>
<organism evidence="8 9">
    <name type="scientific">Micromonospora radicis</name>
    <dbReference type="NCBI Taxonomy" id="1894971"/>
    <lineage>
        <taxon>Bacteria</taxon>
        <taxon>Bacillati</taxon>
        <taxon>Actinomycetota</taxon>
        <taxon>Actinomycetes</taxon>
        <taxon>Micromonosporales</taxon>
        <taxon>Micromonosporaceae</taxon>
        <taxon>Micromonospora</taxon>
    </lineage>
</organism>
<evidence type="ECO:0000259" key="7">
    <source>
        <dbReference type="Pfam" id="PF04138"/>
    </source>
</evidence>
<evidence type="ECO:0000313" key="8">
    <source>
        <dbReference type="EMBL" id="RIV34532.1"/>
    </source>
</evidence>